<name>A0A382LR80_9ZZZZ</name>
<accession>A0A382LR80</accession>
<feature type="non-terminal residue" evidence="1">
    <location>
        <position position="1"/>
    </location>
</feature>
<reference evidence="1" key="1">
    <citation type="submission" date="2018-05" db="EMBL/GenBank/DDBJ databases">
        <authorList>
            <person name="Lanie J.A."/>
            <person name="Ng W.-L."/>
            <person name="Kazmierczak K.M."/>
            <person name="Andrzejewski T.M."/>
            <person name="Davidsen T.M."/>
            <person name="Wayne K.J."/>
            <person name="Tettelin H."/>
            <person name="Glass J.I."/>
            <person name="Rusch D."/>
            <person name="Podicherti R."/>
            <person name="Tsui H.-C.T."/>
            <person name="Winkler M.E."/>
        </authorList>
    </citation>
    <scope>NUCLEOTIDE SEQUENCE</scope>
</reference>
<proteinExistence type="predicted"/>
<evidence type="ECO:0000313" key="1">
    <source>
        <dbReference type="EMBL" id="SVC39274.1"/>
    </source>
</evidence>
<evidence type="ECO:0008006" key="2">
    <source>
        <dbReference type="Google" id="ProtNLM"/>
    </source>
</evidence>
<gene>
    <name evidence="1" type="ORF">METZ01_LOCUS292128</name>
</gene>
<dbReference type="EMBL" id="UINC01088765">
    <property type="protein sequence ID" value="SVC39274.1"/>
    <property type="molecule type" value="Genomic_DNA"/>
</dbReference>
<organism evidence="1">
    <name type="scientific">marine metagenome</name>
    <dbReference type="NCBI Taxonomy" id="408172"/>
    <lineage>
        <taxon>unclassified sequences</taxon>
        <taxon>metagenomes</taxon>
        <taxon>ecological metagenomes</taxon>
    </lineage>
</organism>
<protein>
    <recommendedName>
        <fullName evidence="2">TonB-dependent receptor-like beta-barrel domain-containing protein</fullName>
    </recommendedName>
</protein>
<dbReference type="AlphaFoldDB" id="A0A382LR80"/>
<sequence>GKGDGGTILQGLGINTIMTFNSGHSFTRVSEPGNLGQATPWNIGVRATQDPRQRFPAEVLNTSLTPWVFNVDMAVDKRLYFDRYNVRFFVNVLNLLNAKNILNVYQTTGTDDDDGWLKSPLAGNFIATPGYLDFYQAVNLDNRWHYLGATGHDLWSQPRSIRFGMTLEFK</sequence>